<proteinExistence type="predicted"/>
<organism evidence="1 2">
    <name type="scientific">Methylomonas paludis</name>
    <dbReference type="NCBI Taxonomy" id="1173101"/>
    <lineage>
        <taxon>Bacteria</taxon>
        <taxon>Pseudomonadati</taxon>
        <taxon>Pseudomonadota</taxon>
        <taxon>Gammaproteobacteria</taxon>
        <taxon>Methylococcales</taxon>
        <taxon>Methylococcaceae</taxon>
        <taxon>Methylomonas</taxon>
    </lineage>
</organism>
<dbReference type="AlphaFoldDB" id="A0A975MNT2"/>
<gene>
    <name evidence="1" type="ORF">KEF85_01515</name>
</gene>
<dbReference type="KEGG" id="mpad:KEF85_01515"/>
<name>A0A975MNT2_9GAMM</name>
<protein>
    <submittedName>
        <fullName evidence="1">Uncharacterized protein</fullName>
    </submittedName>
</protein>
<evidence type="ECO:0000313" key="2">
    <source>
        <dbReference type="Proteomes" id="UP000676649"/>
    </source>
</evidence>
<keyword evidence="2" id="KW-1185">Reference proteome</keyword>
<dbReference type="EMBL" id="CP073754">
    <property type="protein sequence ID" value="QWF71202.1"/>
    <property type="molecule type" value="Genomic_DNA"/>
</dbReference>
<evidence type="ECO:0000313" key="1">
    <source>
        <dbReference type="EMBL" id="QWF71202.1"/>
    </source>
</evidence>
<dbReference type="Proteomes" id="UP000676649">
    <property type="component" value="Chromosome"/>
</dbReference>
<reference evidence="1" key="1">
    <citation type="submission" date="2021-04" db="EMBL/GenBank/DDBJ databases">
        <title>Draft genome sequence data of methanotrophic Methylovulum sp. strain S1L and Methylomonas sp. strain S2AM isolated from boreal lake water columns.</title>
        <authorList>
            <person name="Rissanen A.J."/>
            <person name="Mangayil R."/>
            <person name="Svenning M.M."/>
            <person name="Khanongnuch R."/>
        </authorList>
    </citation>
    <scope>NUCLEOTIDE SEQUENCE</scope>
    <source>
        <strain evidence="1">S2AM</strain>
    </source>
</reference>
<accession>A0A975MNT2</accession>
<sequence length="203" mass="23594">MAINPIWKNRETYTYLELTYLACDLEPENKNHACTNSTHLLNRMYSDILNFLNKKKLEKENPFPYTPNFRIYEADDSFNRYKEKLDYSVNKEYAIEIIDALGVKNFLRDNLDIPIHNNRVVTPSYLDTSHPMHSKELKIAIDAWEAVLKCNPDRPNQGSRKKLIERWLEDSYPKSLDILSDEAKNRIATMLNPDKAGGAPSTP</sequence>
<dbReference type="RefSeq" id="WP_215582917.1">
    <property type="nucleotide sequence ID" value="NZ_CP073754.1"/>
</dbReference>